<keyword evidence="2" id="KW-1133">Transmembrane helix</keyword>
<evidence type="ECO:0000313" key="3">
    <source>
        <dbReference type="EMBL" id="KAJ8282071.1"/>
    </source>
</evidence>
<reference evidence="3" key="1">
    <citation type="journal article" date="2023" name="Science">
        <title>Genome structures resolve the early diversification of teleost fishes.</title>
        <authorList>
            <person name="Parey E."/>
            <person name="Louis A."/>
            <person name="Montfort J."/>
            <person name="Bouchez O."/>
            <person name="Roques C."/>
            <person name="Iampietro C."/>
            <person name="Lluch J."/>
            <person name="Castinel A."/>
            <person name="Donnadieu C."/>
            <person name="Desvignes T."/>
            <person name="Floi Bucao C."/>
            <person name="Jouanno E."/>
            <person name="Wen M."/>
            <person name="Mejri S."/>
            <person name="Dirks R."/>
            <person name="Jansen H."/>
            <person name="Henkel C."/>
            <person name="Chen W.J."/>
            <person name="Zahm M."/>
            <person name="Cabau C."/>
            <person name="Klopp C."/>
            <person name="Thompson A.W."/>
            <person name="Robinson-Rechavi M."/>
            <person name="Braasch I."/>
            <person name="Lecointre G."/>
            <person name="Bobe J."/>
            <person name="Postlethwait J.H."/>
            <person name="Berthelot C."/>
            <person name="Roest Crollius H."/>
            <person name="Guiguen Y."/>
        </authorList>
    </citation>
    <scope>NUCLEOTIDE SEQUENCE</scope>
    <source>
        <strain evidence="3">Concon-B</strain>
    </source>
</reference>
<dbReference type="EMBL" id="JAFJMO010000003">
    <property type="protein sequence ID" value="KAJ8282071.1"/>
    <property type="molecule type" value="Genomic_DNA"/>
</dbReference>
<dbReference type="OrthoDB" id="8962751at2759"/>
<feature type="transmembrane region" description="Helical" evidence="2">
    <location>
        <begin position="50"/>
        <end position="68"/>
    </location>
</feature>
<gene>
    <name evidence="3" type="ORF">COCON_G00045900</name>
</gene>
<feature type="transmembrane region" description="Helical" evidence="2">
    <location>
        <begin position="148"/>
        <end position="166"/>
    </location>
</feature>
<proteinExistence type="predicted"/>
<name>A0A9Q1DUP8_CONCO</name>
<protein>
    <submittedName>
        <fullName evidence="3">Uncharacterized protein</fullName>
    </submittedName>
</protein>
<organism evidence="3 4">
    <name type="scientific">Conger conger</name>
    <name type="common">Conger eel</name>
    <name type="synonym">Muraena conger</name>
    <dbReference type="NCBI Taxonomy" id="82655"/>
    <lineage>
        <taxon>Eukaryota</taxon>
        <taxon>Metazoa</taxon>
        <taxon>Chordata</taxon>
        <taxon>Craniata</taxon>
        <taxon>Vertebrata</taxon>
        <taxon>Euteleostomi</taxon>
        <taxon>Actinopterygii</taxon>
        <taxon>Neopterygii</taxon>
        <taxon>Teleostei</taxon>
        <taxon>Anguilliformes</taxon>
        <taxon>Congridae</taxon>
        <taxon>Conger</taxon>
    </lineage>
</organism>
<sequence>MKLDLSFLKPNVNLVYLVQSITVVIVLLVTEHLTEEHFTCQCNGWSTVFVWLYFVMPAVGSSTFVWSLQQRKIFMTKSCSKCCSEGQICRCLHSWWDAQYPGLCWIVILLIDGKYAACGMYSNCDSTMTTVKITSLGMEVNILISKTIGFIVLAAIVLIHLIYQLWDSCCQSHEGRYKEMYNAQLEKDKEKLVMKYIKKCSENRAARYEREVEKMTKGILAGGGQGLPHQRIAESQSAGEDGDHPEDEVVPLQTIAESQSAGGGGNGICEEDIALERILVIIDKACHLKKR</sequence>
<evidence type="ECO:0000313" key="4">
    <source>
        <dbReference type="Proteomes" id="UP001152803"/>
    </source>
</evidence>
<dbReference type="Proteomes" id="UP001152803">
    <property type="component" value="Unassembled WGS sequence"/>
</dbReference>
<keyword evidence="2" id="KW-0812">Transmembrane</keyword>
<accession>A0A9Q1DUP8</accession>
<comment type="caution">
    <text evidence="3">The sequence shown here is derived from an EMBL/GenBank/DDBJ whole genome shotgun (WGS) entry which is preliminary data.</text>
</comment>
<feature type="transmembrane region" description="Helical" evidence="2">
    <location>
        <begin position="12"/>
        <end position="30"/>
    </location>
</feature>
<keyword evidence="2" id="KW-0472">Membrane</keyword>
<feature type="region of interest" description="Disordered" evidence="1">
    <location>
        <begin position="221"/>
        <end position="246"/>
    </location>
</feature>
<evidence type="ECO:0000256" key="1">
    <source>
        <dbReference type="SAM" id="MobiDB-lite"/>
    </source>
</evidence>
<evidence type="ECO:0000256" key="2">
    <source>
        <dbReference type="SAM" id="Phobius"/>
    </source>
</evidence>
<keyword evidence="4" id="KW-1185">Reference proteome</keyword>
<dbReference type="AlphaFoldDB" id="A0A9Q1DUP8"/>